<accession>A0A2P2JQT4</accession>
<evidence type="ECO:0000313" key="1">
    <source>
        <dbReference type="EMBL" id="MBW95841.1"/>
    </source>
</evidence>
<sequence>MQLWGDGLEFNPTCKVANPLTSMPAQGPYGSADARKDWIPKTIKRTPPESATCITTFLTARQIPRHQNYLASRLS</sequence>
<organism evidence="1">
    <name type="scientific">Rhizophora mucronata</name>
    <name type="common">Asiatic mangrove</name>
    <dbReference type="NCBI Taxonomy" id="61149"/>
    <lineage>
        <taxon>Eukaryota</taxon>
        <taxon>Viridiplantae</taxon>
        <taxon>Streptophyta</taxon>
        <taxon>Embryophyta</taxon>
        <taxon>Tracheophyta</taxon>
        <taxon>Spermatophyta</taxon>
        <taxon>Magnoliopsida</taxon>
        <taxon>eudicotyledons</taxon>
        <taxon>Gunneridae</taxon>
        <taxon>Pentapetalae</taxon>
        <taxon>rosids</taxon>
        <taxon>fabids</taxon>
        <taxon>Malpighiales</taxon>
        <taxon>Rhizophoraceae</taxon>
        <taxon>Rhizophora</taxon>
    </lineage>
</organism>
<proteinExistence type="predicted"/>
<dbReference type="AlphaFoldDB" id="A0A2P2JQT4"/>
<protein>
    <submittedName>
        <fullName evidence="1">Uncharacterized protein</fullName>
    </submittedName>
</protein>
<dbReference type="EMBL" id="GGEC01015358">
    <property type="protein sequence ID" value="MBW95841.1"/>
    <property type="molecule type" value="Transcribed_RNA"/>
</dbReference>
<reference evidence="1" key="1">
    <citation type="submission" date="2018-02" db="EMBL/GenBank/DDBJ databases">
        <title>Rhizophora mucronata_Transcriptome.</title>
        <authorList>
            <person name="Meera S.P."/>
            <person name="Sreeshan A."/>
            <person name="Augustine A."/>
        </authorList>
    </citation>
    <scope>NUCLEOTIDE SEQUENCE</scope>
    <source>
        <tissue evidence="1">Leaf</tissue>
    </source>
</reference>
<name>A0A2P2JQT4_RHIMU</name>